<reference evidence="1 2" key="1">
    <citation type="submission" date="2024-06" db="EMBL/GenBank/DDBJ databases">
        <title>The Natural Products Discovery Center: Release of the First 8490 Sequenced Strains for Exploring Actinobacteria Biosynthetic Diversity.</title>
        <authorList>
            <person name="Kalkreuter E."/>
            <person name="Kautsar S.A."/>
            <person name="Yang D."/>
            <person name="Bader C.D."/>
            <person name="Teijaro C.N."/>
            <person name="Fluegel L."/>
            <person name="Davis C.M."/>
            <person name="Simpson J.R."/>
            <person name="Lauterbach L."/>
            <person name="Steele A.D."/>
            <person name="Gui C."/>
            <person name="Meng S."/>
            <person name="Li G."/>
            <person name="Viehrig K."/>
            <person name="Ye F."/>
            <person name="Su P."/>
            <person name="Kiefer A.F."/>
            <person name="Nichols A."/>
            <person name="Cepeda A.J."/>
            <person name="Yan W."/>
            <person name="Fan B."/>
            <person name="Jiang Y."/>
            <person name="Adhikari A."/>
            <person name="Zheng C.-J."/>
            <person name="Schuster L."/>
            <person name="Cowan T.M."/>
            <person name="Smanski M.J."/>
            <person name="Chevrette M.G."/>
            <person name="De Carvalho L.P.S."/>
            <person name="Shen B."/>
        </authorList>
    </citation>
    <scope>NUCLEOTIDE SEQUENCE [LARGE SCALE GENOMIC DNA]</scope>
    <source>
        <strain evidence="1 2">NPDC000634</strain>
    </source>
</reference>
<keyword evidence="2" id="KW-1185">Reference proteome</keyword>
<accession>A0ABV1WIU4</accession>
<gene>
    <name evidence="1" type="ORF">ABT317_45975</name>
</gene>
<protein>
    <submittedName>
        <fullName evidence="1">Sirohydrochlorin chelatase</fullName>
    </submittedName>
</protein>
<name>A0ABV1WIU4_9ACTN</name>
<dbReference type="EMBL" id="JBEPCU010001656">
    <property type="protein sequence ID" value="MER6984111.1"/>
    <property type="molecule type" value="Genomic_DNA"/>
</dbReference>
<organism evidence="1 2">
    <name type="scientific">Streptomyces carpinensis</name>
    <dbReference type="NCBI Taxonomy" id="66369"/>
    <lineage>
        <taxon>Bacteria</taxon>
        <taxon>Bacillati</taxon>
        <taxon>Actinomycetota</taxon>
        <taxon>Actinomycetes</taxon>
        <taxon>Kitasatosporales</taxon>
        <taxon>Streptomycetaceae</taxon>
        <taxon>Streptomyces</taxon>
    </lineage>
</organism>
<evidence type="ECO:0000313" key="2">
    <source>
        <dbReference type="Proteomes" id="UP001458415"/>
    </source>
</evidence>
<proteinExistence type="predicted"/>
<comment type="caution">
    <text evidence="1">The sequence shown here is derived from an EMBL/GenBank/DDBJ whole genome shotgun (WGS) entry which is preliminary data.</text>
</comment>
<feature type="non-terminal residue" evidence="1">
    <location>
        <position position="1"/>
    </location>
</feature>
<evidence type="ECO:0000313" key="1">
    <source>
        <dbReference type="EMBL" id="MER6984111.1"/>
    </source>
</evidence>
<dbReference type="Proteomes" id="UP001458415">
    <property type="component" value="Unassembled WGS sequence"/>
</dbReference>
<sequence>DVLADVLGPAPVVARVLLERYDAARQPVITAVGA</sequence>